<evidence type="ECO:0000256" key="6">
    <source>
        <dbReference type="ARBA" id="ARBA00023125"/>
    </source>
</evidence>
<keyword evidence="6" id="KW-0238">DNA-binding</keyword>
<comment type="similarity">
    <text evidence="1 8">Belongs to the SOS response-associated peptidase family.</text>
</comment>
<evidence type="ECO:0000313" key="10">
    <source>
        <dbReference type="Proteomes" id="UP000249239"/>
    </source>
</evidence>
<evidence type="ECO:0000256" key="8">
    <source>
        <dbReference type="RuleBase" id="RU364100"/>
    </source>
</evidence>
<keyword evidence="3" id="KW-0227">DNA damage</keyword>
<dbReference type="SUPFAM" id="SSF143081">
    <property type="entry name" value="BB1717-like"/>
    <property type="match status" value="1"/>
</dbReference>
<dbReference type="InterPro" id="IPR036590">
    <property type="entry name" value="SRAP-like"/>
</dbReference>
<gene>
    <name evidence="9" type="ORF">LX69_01860</name>
</gene>
<evidence type="ECO:0000313" key="9">
    <source>
        <dbReference type="EMBL" id="PZX16366.1"/>
    </source>
</evidence>
<evidence type="ECO:0000256" key="1">
    <source>
        <dbReference type="ARBA" id="ARBA00008136"/>
    </source>
</evidence>
<dbReference type="InterPro" id="IPR003738">
    <property type="entry name" value="SRAP"/>
</dbReference>
<proteinExistence type="inferred from homology"/>
<comment type="caution">
    <text evidence="9">The sequence shown here is derived from an EMBL/GenBank/DDBJ whole genome shotgun (WGS) entry which is preliminary data.</text>
</comment>
<keyword evidence="10" id="KW-1185">Reference proteome</keyword>
<evidence type="ECO:0000256" key="4">
    <source>
        <dbReference type="ARBA" id="ARBA00022801"/>
    </source>
</evidence>
<reference evidence="9 10" key="1">
    <citation type="submission" date="2018-06" db="EMBL/GenBank/DDBJ databases">
        <title>Genomic Encyclopedia of Archaeal and Bacterial Type Strains, Phase II (KMG-II): from individual species to whole genera.</title>
        <authorList>
            <person name="Goeker M."/>
        </authorList>
    </citation>
    <scope>NUCLEOTIDE SEQUENCE [LARGE SCALE GENOMIC DNA]</scope>
    <source>
        <strain evidence="9 10">DSM 6779</strain>
    </source>
</reference>
<keyword evidence="7" id="KW-0456">Lyase</keyword>
<dbReference type="GO" id="GO:0106300">
    <property type="term" value="P:protein-DNA covalent cross-linking repair"/>
    <property type="evidence" value="ECO:0007669"/>
    <property type="project" value="InterPro"/>
</dbReference>
<organism evidence="9 10">
    <name type="scientific">Breznakibacter xylanolyticus</name>
    <dbReference type="NCBI Taxonomy" id="990"/>
    <lineage>
        <taxon>Bacteria</taxon>
        <taxon>Pseudomonadati</taxon>
        <taxon>Bacteroidota</taxon>
        <taxon>Bacteroidia</taxon>
        <taxon>Marinilabiliales</taxon>
        <taxon>Marinilabiliaceae</taxon>
        <taxon>Breznakibacter</taxon>
    </lineage>
</organism>
<dbReference type="EMBL" id="QKZK01000013">
    <property type="protein sequence ID" value="PZX16366.1"/>
    <property type="molecule type" value="Genomic_DNA"/>
</dbReference>
<sequence>MCFYYQLSHLAQRHAARAKEPLMGIVDLVNGFRHPLLPVVRRDGAVMMHWGLVPAASPQFDLSTSHLNARRETAHEKPAFRHAMVTQHCLVPATGFFEWQHVGSTKQPWFVRLRNAHDFSFAGIYDVWQDDSSGQVLASFAILTTDANDTMAGIHNTQKRMPVILPLAMEQKWLAPDISDSDIVELTNPLDDALLEAWPVKPFRPQHPSPDLSKRWDGGMQSLF</sequence>
<evidence type="ECO:0000256" key="3">
    <source>
        <dbReference type="ARBA" id="ARBA00022763"/>
    </source>
</evidence>
<dbReference type="RefSeq" id="WP_111445721.1">
    <property type="nucleotide sequence ID" value="NZ_QKZK01000013.1"/>
</dbReference>
<dbReference type="GO" id="GO:0006508">
    <property type="term" value="P:proteolysis"/>
    <property type="evidence" value="ECO:0007669"/>
    <property type="project" value="UniProtKB-KW"/>
</dbReference>
<accession>A0A2W7NSU9</accession>
<dbReference type="OrthoDB" id="9782620at2"/>
<dbReference type="GO" id="GO:0003697">
    <property type="term" value="F:single-stranded DNA binding"/>
    <property type="evidence" value="ECO:0007669"/>
    <property type="project" value="InterPro"/>
</dbReference>
<dbReference type="GO" id="GO:0016829">
    <property type="term" value="F:lyase activity"/>
    <property type="evidence" value="ECO:0007669"/>
    <property type="project" value="UniProtKB-KW"/>
</dbReference>
<evidence type="ECO:0000256" key="2">
    <source>
        <dbReference type="ARBA" id="ARBA00022670"/>
    </source>
</evidence>
<keyword evidence="2 8" id="KW-0645">Protease</keyword>
<dbReference type="Gene3D" id="3.90.1680.10">
    <property type="entry name" value="SOS response associated peptidase-like"/>
    <property type="match status" value="1"/>
</dbReference>
<name>A0A2W7NSU9_9BACT</name>
<dbReference type="Proteomes" id="UP000249239">
    <property type="component" value="Unassembled WGS sequence"/>
</dbReference>
<keyword evidence="5" id="KW-0190">Covalent protein-DNA linkage</keyword>
<dbReference type="EC" id="3.4.-.-" evidence="8"/>
<evidence type="ECO:0000256" key="7">
    <source>
        <dbReference type="ARBA" id="ARBA00023239"/>
    </source>
</evidence>
<dbReference type="GO" id="GO:0008233">
    <property type="term" value="F:peptidase activity"/>
    <property type="evidence" value="ECO:0007669"/>
    <property type="project" value="UniProtKB-KW"/>
</dbReference>
<protein>
    <recommendedName>
        <fullName evidence="8">Abasic site processing protein</fullName>
        <ecNumber evidence="8">3.4.-.-</ecNumber>
    </recommendedName>
</protein>
<keyword evidence="4 8" id="KW-0378">Hydrolase</keyword>
<dbReference type="AlphaFoldDB" id="A0A2W7NSU9"/>
<dbReference type="PANTHER" id="PTHR13604">
    <property type="entry name" value="DC12-RELATED"/>
    <property type="match status" value="1"/>
</dbReference>
<evidence type="ECO:0000256" key="5">
    <source>
        <dbReference type="ARBA" id="ARBA00023124"/>
    </source>
</evidence>
<dbReference type="PANTHER" id="PTHR13604:SF0">
    <property type="entry name" value="ABASIC SITE PROCESSING PROTEIN HMCES"/>
    <property type="match status" value="1"/>
</dbReference>
<dbReference type="Pfam" id="PF02586">
    <property type="entry name" value="SRAP"/>
    <property type="match status" value="1"/>
</dbReference>